<protein>
    <submittedName>
        <fullName evidence="1">Uncharacterized protein</fullName>
    </submittedName>
</protein>
<accession>A0AC61DCU6</accession>
<dbReference type="EMBL" id="PEDL01000005">
    <property type="protein sequence ID" value="PHV71079.1"/>
    <property type="molecule type" value="Genomic_DNA"/>
</dbReference>
<evidence type="ECO:0000313" key="2">
    <source>
        <dbReference type="Proteomes" id="UP000224460"/>
    </source>
</evidence>
<keyword evidence="2" id="KW-1185">Reference proteome</keyword>
<dbReference type="Proteomes" id="UP000224460">
    <property type="component" value="Unassembled WGS sequence"/>
</dbReference>
<comment type="caution">
    <text evidence="1">The sequence shown here is derived from an EMBL/GenBank/DDBJ whole genome shotgun (WGS) entry which is preliminary data.</text>
</comment>
<name>A0AC61DCU6_9FIRM</name>
<evidence type="ECO:0000313" key="1">
    <source>
        <dbReference type="EMBL" id="PHV71079.1"/>
    </source>
</evidence>
<gene>
    <name evidence="1" type="ORF">CS063_07035</name>
</gene>
<reference evidence="1" key="1">
    <citation type="submission" date="2017-10" db="EMBL/GenBank/DDBJ databases">
        <title>Genome sequence of cellulolytic Lachnospiraceae bacterium XHS1971 isolated from hotspring sediment.</title>
        <authorList>
            <person name="Vasudevan G."/>
            <person name="Joshi A.J."/>
            <person name="Hivarkar S."/>
            <person name="Lanjekar V.B."/>
            <person name="Dhakephalkar P.K."/>
            <person name="Dagar S."/>
        </authorList>
    </citation>
    <scope>NUCLEOTIDE SEQUENCE</scope>
    <source>
        <strain evidence="1">XHS1971</strain>
    </source>
</reference>
<organism evidence="1 2">
    <name type="scientific">Sporanaerobium hydrogeniformans</name>
    <dbReference type="NCBI Taxonomy" id="3072179"/>
    <lineage>
        <taxon>Bacteria</taxon>
        <taxon>Bacillati</taxon>
        <taxon>Bacillota</taxon>
        <taxon>Clostridia</taxon>
        <taxon>Lachnospirales</taxon>
        <taxon>Lachnospiraceae</taxon>
        <taxon>Sporanaerobium</taxon>
    </lineage>
</organism>
<sequence length="250" mass="28414">MAILGVVLKIIASFLVLLMGLLLAILLLLLLGPITYKGYTAYYESAEGEWEITLFHLFRVRFQMLEGKVKGEVKLLGVNVRAFSPDELETLTKDVEADLKGDMLVVEPSKTKTKKKIAKKEKVSPFKAKWGRLKAITTDPALKPFIKHSIETLGKIIKVLKPKVFHFHLLLGKEDVAKTGELLAGLTLLFPWYYPYGTIEGNFEAAGIGGEIYLQGSFRLVQFFKIGLWWLLHKDTRQMLSRILYNREEE</sequence>
<proteinExistence type="predicted"/>